<dbReference type="AlphaFoldDB" id="A0A1T2Z328"/>
<gene>
    <name evidence="2" type="ORF">BFW87_04620</name>
</gene>
<dbReference type="PIRSF" id="PIRSF037442">
    <property type="entry name" value="UCP037442_abhydr"/>
    <property type="match status" value="1"/>
</dbReference>
<reference evidence="2 3" key="1">
    <citation type="submission" date="2016-12" db="EMBL/GenBank/DDBJ databases">
        <title>Draft genome sequences of seven strains of Pseudomonas fluorescens that produce 4-formylaminooxyvinylglycine.</title>
        <authorList>
            <person name="Okrent R.A."/>
            <person name="Manning V.A."/>
            <person name="Trippe K.M."/>
        </authorList>
    </citation>
    <scope>NUCLEOTIDE SEQUENCE [LARGE SCALE GENOMIC DNA]</scope>
    <source>
        <strain evidence="2 3">P5A</strain>
    </source>
</reference>
<sequence>MNHSTFWLTANDRSRLYVNQWLPEGPARAMIMLSHGMAEHSGRYGRLAEALCGAGFGLYALDQRGHGRTADEGTLGLYAEKDGWNKVVGDLASLNQHIAHQTPGLPIFLLGHSMGSYIAQAYLLHHSASLNGAILSGSNFQPVALYRAARVIAHIERLRQGLRGRSALIDFLSFGSFNKAFKPNRTAFDWLSRDPAEVDRYINDPLCGFRCTNQLWIDLLGGLQQISKASNLAQIDPGLPILVIGGECDPVSEGKRLKNLAHALRDAGCQNLQLTIYPQARHEVFNETNRDVVTADVLTWLDQALTLRRPARCE</sequence>
<comment type="caution">
    <text evidence="2">The sequence shown here is derived from an EMBL/GenBank/DDBJ whole genome shotgun (WGS) entry which is preliminary data.</text>
</comment>
<keyword evidence="2" id="KW-0378">Hydrolase</keyword>
<dbReference type="InterPro" id="IPR022742">
    <property type="entry name" value="Hydrolase_4"/>
</dbReference>
<name>A0A1T2Z328_PSEFL</name>
<dbReference type="OrthoDB" id="9806902at2"/>
<evidence type="ECO:0000313" key="2">
    <source>
        <dbReference type="EMBL" id="OPA99071.1"/>
    </source>
</evidence>
<dbReference type="Pfam" id="PF12146">
    <property type="entry name" value="Hydrolase_4"/>
    <property type="match status" value="1"/>
</dbReference>
<evidence type="ECO:0000259" key="1">
    <source>
        <dbReference type="Pfam" id="PF12146"/>
    </source>
</evidence>
<dbReference type="RefSeq" id="WP_078738789.1">
    <property type="nucleotide sequence ID" value="NZ_MSDF01000009.1"/>
</dbReference>
<dbReference type="GO" id="GO:0016787">
    <property type="term" value="F:hydrolase activity"/>
    <property type="evidence" value="ECO:0007669"/>
    <property type="project" value="UniProtKB-KW"/>
</dbReference>
<dbReference type="Gene3D" id="3.40.50.1820">
    <property type="entry name" value="alpha/beta hydrolase"/>
    <property type="match status" value="1"/>
</dbReference>
<feature type="domain" description="Serine aminopeptidase S33" evidence="1">
    <location>
        <begin position="26"/>
        <end position="289"/>
    </location>
</feature>
<dbReference type="SUPFAM" id="SSF53474">
    <property type="entry name" value="alpha/beta-Hydrolases"/>
    <property type="match status" value="1"/>
</dbReference>
<dbReference type="PANTHER" id="PTHR11614">
    <property type="entry name" value="PHOSPHOLIPASE-RELATED"/>
    <property type="match status" value="1"/>
</dbReference>
<protein>
    <submittedName>
        <fullName evidence="2">Alpha/beta hydrolase</fullName>
    </submittedName>
</protein>
<accession>A0A1T2Z328</accession>
<dbReference type="InterPro" id="IPR051044">
    <property type="entry name" value="MAG_DAG_Lipase"/>
</dbReference>
<evidence type="ECO:0000313" key="3">
    <source>
        <dbReference type="Proteomes" id="UP000190965"/>
    </source>
</evidence>
<proteinExistence type="predicted"/>
<dbReference type="EMBL" id="MSDF01000009">
    <property type="protein sequence ID" value="OPA99071.1"/>
    <property type="molecule type" value="Genomic_DNA"/>
</dbReference>
<dbReference type="InterPro" id="IPR029058">
    <property type="entry name" value="AB_hydrolase_fold"/>
</dbReference>
<organism evidence="2 3">
    <name type="scientific">Pseudomonas fluorescens</name>
    <dbReference type="NCBI Taxonomy" id="294"/>
    <lineage>
        <taxon>Bacteria</taxon>
        <taxon>Pseudomonadati</taxon>
        <taxon>Pseudomonadota</taxon>
        <taxon>Gammaproteobacteria</taxon>
        <taxon>Pseudomonadales</taxon>
        <taxon>Pseudomonadaceae</taxon>
        <taxon>Pseudomonas</taxon>
    </lineage>
</organism>
<dbReference type="InterPro" id="IPR017208">
    <property type="entry name" value="UCP037442_abhydr"/>
</dbReference>
<dbReference type="Proteomes" id="UP000190965">
    <property type="component" value="Unassembled WGS sequence"/>
</dbReference>